<feature type="domain" description="KEN" evidence="4">
    <location>
        <begin position="416"/>
        <end position="545"/>
    </location>
</feature>
<feature type="compositionally biased region" description="Basic and acidic residues" evidence="3">
    <location>
        <begin position="59"/>
        <end position="79"/>
    </location>
</feature>
<feature type="region of interest" description="Disordered" evidence="3">
    <location>
        <begin position="181"/>
        <end position="209"/>
    </location>
</feature>
<name>A0ABY7EEM0_MYAAR</name>
<dbReference type="PROSITE" id="PS51392">
    <property type="entry name" value="KEN"/>
    <property type="match status" value="1"/>
</dbReference>
<dbReference type="Proteomes" id="UP001164746">
    <property type="component" value="Chromosome 5"/>
</dbReference>
<feature type="region of interest" description="Disordered" evidence="3">
    <location>
        <begin position="59"/>
        <end position="167"/>
    </location>
</feature>
<evidence type="ECO:0000256" key="3">
    <source>
        <dbReference type="SAM" id="MobiDB-lite"/>
    </source>
</evidence>
<keyword evidence="1" id="KW-0547">Nucleotide-binding</keyword>
<reference evidence="5" key="1">
    <citation type="submission" date="2022-11" db="EMBL/GenBank/DDBJ databases">
        <title>Centuries of genome instability and evolution in soft-shell clam transmissible cancer (bioRxiv).</title>
        <authorList>
            <person name="Hart S.F.M."/>
            <person name="Yonemitsu M.A."/>
            <person name="Giersch R.M."/>
            <person name="Beal B.F."/>
            <person name="Arriagada G."/>
            <person name="Davis B.W."/>
            <person name="Ostrander E.A."/>
            <person name="Goff S.P."/>
            <person name="Metzger M.J."/>
        </authorList>
    </citation>
    <scope>NUCLEOTIDE SEQUENCE</scope>
    <source>
        <strain evidence="5">MELC-2E11</strain>
        <tissue evidence="5">Siphon/mantle</tissue>
    </source>
</reference>
<gene>
    <name evidence="5" type="ORF">MAR_020975</name>
</gene>
<dbReference type="InterPro" id="IPR010513">
    <property type="entry name" value="KEN_dom"/>
</dbReference>
<accession>A0ABY7EEM0</accession>
<evidence type="ECO:0000313" key="6">
    <source>
        <dbReference type="Proteomes" id="UP001164746"/>
    </source>
</evidence>
<proteinExistence type="predicted"/>
<evidence type="ECO:0000256" key="1">
    <source>
        <dbReference type="ARBA" id="ARBA00022741"/>
    </source>
</evidence>
<evidence type="ECO:0000259" key="4">
    <source>
        <dbReference type="PROSITE" id="PS51392"/>
    </source>
</evidence>
<sequence>MGRNKMSHGTSEISCLRKKLEEREKEITEKDEELAKKDEELAKKDEELAKKDEEIAKMKQELAESERKRSEPKRFCKSDEQEDCESDTVPDDWEERCEEPESKNLMEQDELLRKNGASSSQRTVDVFLNEATASDEPNFTEPRVECLGADSGSKPKAHSPSGEPLHTQDVEDADISHLQTSCANDDEPCTSPEAKATTNKTSRPSIPTPAAIENIFGPSQTLDSCYQELPKDWGKDWLPRRVPDVFSIKRFMNLKLPFYYVVYLIASLLQLLGKVHVKGILINSFSVENIRLFKIGGRLVLKISDPNMQATSMPLDLSNPMLERCQSDLIHTVKFCSEIITNYKGSKAVTGKDLDIYLGVFQIFKTDGIYSKCNAFINYFILISTNMKELHPLLKEYVKNPNFTFLYEGRNLHLFKETEHSCMHCILRIISQDIKMAPLNDIEYLRNNTVFGITDWKLHLDEHLVKDFEMGEKAKYSGKKVTNLFKFCKNVLSHLIERRNQYDDFSITLHRLGIHNDIDFMNYIESKIPKLPFHVFSGIYMYKRK</sequence>
<dbReference type="Pfam" id="PF06479">
    <property type="entry name" value="Ribonuc_2-5A"/>
    <property type="match status" value="1"/>
</dbReference>
<protein>
    <recommendedName>
        <fullName evidence="4">KEN domain-containing protein</fullName>
    </recommendedName>
</protein>
<feature type="compositionally biased region" description="Polar residues" evidence="3">
    <location>
        <begin position="196"/>
        <end position="205"/>
    </location>
</feature>
<dbReference type="Gene3D" id="1.20.1440.180">
    <property type="entry name" value="KEN domain"/>
    <property type="match status" value="1"/>
</dbReference>
<dbReference type="InterPro" id="IPR038357">
    <property type="entry name" value="KEN_sf"/>
</dbReference>
<keyword evidence="6" id="KW-1185">Reference proteome</keyword>
<evidence type="ECO:0000256" key="2">
    <source>
        <dbReference type="ARBA" id="ARBA00022840"/>
    </source>
</evidence>
<keyword evidence="2" id="KW-0067">ATP-binding</keyword>
<feature type="compositionally biased region" description="Basic and acidic residues" evidence="3">
    <location>
        <begin position="99"/>
        <end position="113"/>
    </location>
</feature>
<evidence type="ECO:0000313" key="5">
    <source>
        <dbReference type="EMBL" id="WAR05606.1"/>
    </source>
</evidence>
<dbReference type="EMBL" id="CP111016">
    <property type="protein sequence ID" value="WAR05606.1"/>
    <property type="molecule type" value="Genomic_DNA"/>
</dbReference>
<feature type="compositionally biased region" description="Acidic residues" evidence="3">
    <location>
        <begin position="80"/>
        <end position="98"/>
    </location>
</feature>
<organism evidence="5 6">
    <name type="scientific">Mya arenaria</name>
    <name type="common">Soft-shell clam</name>
    <dbReference type="NCBI Taxonomy" id="6604"/>
    <lineage>
        <taxon>Eukaryota</taxon>
        <taxon>Metazoa</taxon>
        <taxon>Spiralia</taxon>
        <taxon>Lophotrochozoa</taxon>
        <taxon>Mollusca</taxon>
        <taxon>Bivalvia</taxon>
        <taxon>Autobranchia</taxon>
        <taxon>Heteroconchia</taxon>
        <taxon>Euheterodonta</taxon>
        <taxon>Imparidentia</taxon>
        <taxon>Neoheterodontei</taxon>
        <taxon>Myida</taxon>
        <taxon>Myoidea</taxon>
        <taxon>Myidae</taxon>
        <taxon>Mya</taxon>
    </lineage>
</organism>